<protein>
    <recommendedName>
        <fullName evidence="3">DUF559 domain-containing protein</fullName>
    </recommendedName>
</protein>
<accession>A0ABU7UHQ9</accession>
<dbReference type="Proteomes" id="UP001498469">
    <property type="component" value="Unassembled WGS sequence"/>
</dbReference>
<gene>
    <name evidence="1" type="ORF">SJI18_01285</name>
</gene>
<evidence type="ECO:0000313" key="2">
    <source>
        <dbReference type="Proteomes" id="UP001498469"/>
    </source>
</evidence>
<name>A0ABU7UHQ9_9CLOT</name>
<comment type="caution">
    <text evidence="1">The sequence shown here is derived from an EMBL/GenBank/DDBJ whole genome shotgun (WGS) entry which is preliminary data.</text>
</comment>
<keyword evidence="2" id="KW-1185">Reference proteome</keyword>
<proteinExistence type="predicted"/>
<reference evidence="1 2" key="1">
    <citation type="submission" date="2023-11" db="EMBL/GenBank/DDBJ databases">
        <title>Draft genome sequence of a psychrophilic Clostridium strain from permafrost water brine.</title>
        <authorList>
            <person name="Shcherbakova V.A."/>
            <person name="Trubitsyn V.E."/>
            <person name="Zakharyuk A.G."/>
        </authorList>
    </citation>
    <scope>NUCLEOTIDE SEQUENCE [LARGE SCALE GENOMIC DNA]</scope>
    <source>
        <strain evidence="1 2">14F</strain>
    </source>
</reference>
<dbReference type="RefSeq" id="WP_216247607.1">
    <property type="nucleotide sequence ID" value="NZ_JAZHFS010000001.1"/>
</dbReference>
<evidence type="ECO:0008006" key="3">
    <source>
        <dbReference type="Google" id="ProtNLM"/>
    </source>
</evidence>
<organism evidence="1 2">
    <name type="scientific">Clostridium frigoriphilum</name>
    <dbReference type="NCBI Taxonomy" id="443253"/>
    <lineage>
        <taxon>Bacteria</taxon>
        <taxon>Bacillati</taxon>
        <taxon>Bacillota</taxon>
        <taxon>Clostridia</taxon>
        <taxon>Eubacteriales</taxon>
        <taxon>Clostridiaceae</taxon>
        <taxon>Clostridium</taxon>
    </lineage>
</organism>
<evidence type="ECO:0000313" key="1">
    <source>
        <dbReference type="EMBL" id="MEF2110935.1"/>
    </source>
</evidence>
<dbReference type="EMBL" id="JAZHFS010000001">
    <property type="protein sequence ID" value="MEF2110935.1"/>
    <property type="molecule type" value="Genomic_DNA"/>
</dbReference>
<sequence length="284" mass="34023">MIKKFTCIKELEEIKCLSQMKHHVEEQSGYRDKLNSLLYGGYNEELEIECSCGNVYKATAYEYLLYYRRCNKCTVYVKSNNAIDDNITRTIRIPIRNNMIQVLRQDADQTSFVNGMQFKIPRLIWLDGLADIQSNSSGRLSMQVTYQQCFNQCKKRKSKYEKIVSKELTRRGLIFKEEKSIWFEMKSYQFDFWVLDSEGKIKFFIEIDGELHFRDCFKKKRLLYQQLNDQKKNEVCQRSNTSLIRIPYWEIQFIDKILDEKLDFKYAKESKLNKAWNGFDLNED</sequence>